<name>A0ACC1N5Y4_9HYPO</name>
<protein>
    <submittedName>
        <fullName evidence="1">Uncharacterized protein</fullName>
    </submittedName>
</protein>
<comment type="caution">
    <text evidence="1">The sequence shown here is derived from an EMBL/GenBank/DDBJ whole genome shotgun (WGS) entry which is preliminary data.</text>
</comment>
<dbReference type="Proteomes" id="UP001143910">
    <property type="component" value="Unassembled WGS sequence"/>
</dbReference>
<reference evidence="1" key="1">
    <citation type="submission" date="2022-08" db="EMBL/GenBank/DDBJ databases">
        <title>Genome Sequence of Lecanicillium fungicola.</title>
        <authorList>
            <person name="Buettner E."/>
        </authorList>
    </citation>
    <scope>NUCLEOTIDE SEQUENCE</scope>
    <source>
        <strain evidence="1">Babe33</strain>
    </source>
</reference>
<accession>A0ACC1N5Y4</accession>
<gene>
    <name evidence="1" type="ORF">NQ176_g6126</name>
</gene>
<organism evidence="1 2">
    <name type="scientific">Zarea fungicola</name>
    <dbReference type="NCBI Taxonomy" id="93591"/>
    <lineage>
        <taxon>Eukaryota</taxon>
        <taxon>Fungi</taxon>
        <taxon>Dikarya</taxon>
        <taxon>Ascomycota</taxon>
        <taxon>Pezizomycotina</taxon>
        <taxon>Sordariomycetes</taxon>
        <taxon>Hypocreomycetidae</taxon>
        <taxon>Hypocreales</taxon>
        <taxon>Cordycipitaceae</taxon>
        <taxon>Zarea</taxon>
    </lineage>
</organism>
<evidence type="ECO:0000313" key="2">
    <source>
        <dbReference type="Proteomes" id="UP001143910"/>
    </source>
</evidence>
<sequence length="100" mass="10528">MSSMLSGISRNESSRKNSHSIHSIAASVPVNSPMALNPSPLTLIAMAAKKQSNALRVVFWCAIWGRLAALRLFVPIAIIPLCAVAAAKSAVVIVVVIHAI</sequence>
<proteinExistence type="predicted"/>
<keyword evidence="2" id="KW-1185">Reference proteome</keyword>
<dbReference type="EMBL" id="JANJQO010000846">
    <property type="protein sequence ID" value="KAJ2974312.1"/>
    <property type="molecule type" value="Genomic_DNA"/>
</dbReference>
<evidence type="ECO:0000313" key="1">
    <source>
        <dbReference type="EMBL" id="KAJ2974312.1"/>
    </source>
</evidence>